<comment type="subcellular location">
    <subcellularLocation>
        <location evidence="1">Secreted</location>
    </subcellularLocation>
</comment>
<keyword evidence="6" id="KW-1185">Reference proteome</keyword>
<keyword evidence="4 5" id="KW-0732">Signal</keyword>
<dbReference type="PANTHER" id="PTHR21700">
    <property type="entry name" value="TRANSTHYRETIN-LIKE FAMILY PROTEIN-RELATED"/>
    <property type="match status" value="1"/>
</dbReference>
<dbReference type="GO" id="GO:0009986">
    <property type="term" value="C:cell surface"/>
    <property type="evidence" value="ECO:0007669"/>
    <property type="project" value="InterPro"/>
</dbReference>
<comment type="similarity">
    <text evidence="2">Belongs to the nematode transthyretin-like family.</text>
</comment>
<feature type="chain" id="PRO_5029874314" evidence="5">
    <location>
        <begin position="20"/>
        <end position="160"/>
    </location>
</feature>
<dbReference type="InterPro" id="IPR038479">
    <property type="entry name" value="Transthyretin-like_sf"/>
</dbReference>
<dbReference type="WBParaSite" id="HCON_00074210-00001">
    <property type="protein sequence ID" value="HCON_00074210-00001"/>
    <property type="gene ID" value="HCON_00074210"/>
</dbReference>
<dbReference type="PANTHER" id="PTHR21700:SF48">
    <property type="entry name" value="TRANSTHYRETIN-LIKE FAMILY PROTEIN"/>
    <property type="match status" value="1"/>
</dbReference>
<protein>
    <submittedName>
        <fullName evidence="7">Transthyretin-like family protein</fullName>
    </submittedName>
</protein>
<dbReference type="OMA" id="PVISFYH"/>
<dbReference type="AlphaFoldDB" id="A0A7I4YCA3"/>
<evidence type="ECO:0000313" key="6">
    <source>
        <dbReference type="Proteomes" id="UP000025227"/>
    </source>
</evidence>
<name>A0A7I4YCA3_HAECO</name>
<dbReference type="Gene3D" id="2.60.40.3330">
    <property type="match status" value="1"/>
</dbReference>
<evidence type="ECO:0000256" key="3">
    <source>
        <dbReference type="ARBA" id="ARBA00022525"/>
    </source>
</evidence>
<dbReference type="InterPro" id="IPR001534">
    <property type="entry name" value="Transthyretin-like"/>
</dbReference>
<feature type="signal peptide" evidence="5">
    <location>
        <begin position="1"/>
        <end position="19"/>
    </location>
</feature>
<evidence type="ECO:0000256" key="1">
    <source>
        <dbReference type="ARBA" id="ARBA00004613"/>
    </source>
</evidence>
<evidence type="ECO:0000256" key="2">
    <source>
        <dbReference type="ARBA" id="ARBA00010112"/>
    </source>
</evidence>
<reference evidence="7" key="1">
    <citation type="submission" date="2020-12" db="UniProtKB">
        <authorList>
            <consortium name="WormBaseParasite"/>
        </authorList>
    </citation>
    <scope>IDENTIFICATION</scope>
    <source>
        <strain evidence="7">MHco3</strain>
    </source>
</reference>
<dbReference type="GO" id="GO:0005576">
    <property type="term" value="C:extracellular region"/>
    <property type="evidence" value="ECO:0007669"/>
    <property type="project" value="UniProtKB-SubCell"/>
</dbReference>
<sequence length="160" mass="17825">MQSLLLILPFVALASTATAAVGKHAVAVRGQVMCGSVPAENVRVRLFRVPQPKKDDLNQILAETTTKKPGVFMLEGDTNGFPLNETSMTPVISFYHSCDEDPSKVNKKGYRKFNYNIPQEYVSLGSKAKRTYDMGTLNLQLEFPGEIHDKKFTERKSTRA</sequence>
<dbReference type="Proteomes" id="UP000025227">
    <property type="component" value="Unplaced"/>
</dbReference>
<keyword evidence="3" id="KW-0964">Secreted</keyword>
<accession>A0A7I4YCA3</accession>
<dbReference type="Pfam" id="PF01060">
    <property type="entry name" value="TTR-52"/>
    <property type="match status" value="1"/>
</dbReference>
<evidence type="ECO:0000256" key="5">
    <source>
        <dbReference type="SAM" id="SignalP"/>
    </source>
</evidence>
<evidence type="ECO:0000256" key="4">
    <source>
        <dbReference type="ARBA" id="ARBA00022729"/>
    </source>
</evidence>
<proteinExistence type="inferred from homology"/>
<dbReference type="OrthoDB" id="5811720at2759"/>
<evidence type="ECO:0000313" key="7">
    <source>
        <dbReference type="WBParaSite" id="HCON_00074210-00001"/>
    </source>
</evidence>
<organism evidence="6 7">
    <name type="scientific">Haemonchus contortus</name>
    <name type="common">Barber pole worm</name>
    <dbReference type="NCBI Taxonomy" id="6289"/>
    <lineage>
        <taxon>Eukaryota</taxon>
        <taxon>Metazoa</taxon>
        <taxon>Ecdysozoa</taxon>
        <taxon>Nematoda</taxon>
        <taxon>Chromadorea</taxon>
        <taxon>Rhabditida</taxon>
        <taxon>Rhabditina</taxon>
        <taxon>Rhabditomorpha</taxon>
        <taxon>Strongyloidea</taxon>
        <taxon>Trichostrongylidae</taxon>
        <taxon>Haemonchus</taxon>
    </lineage>
</organism>